<keyword evidence="2" id="KW-1133">Transmembrane helix</keyword>
<evidence type="ECO:0000256" key="2">
    <source>
        <dbReference type="SAM" id="Phobius"/>
    </source>
</evidence>
<dbReference type="EMBL" id="BHVY01000001">
    <property type="protein sequence ID" value="GIJ82782.1"/>
    <property type="molecule type" value="Genomic_DNA"/>
</dbReference>
<feature type="region of interest" description="Disordered" evidence="1">
    <location>
        <begin position="620"/>
        <end position="648"/>
    </location>
</feature>
<dbReference type="Proteomes" id="UP001043456">
    <property type="component" value="Unassembled WGS sequence"/>
</dbReference>
<reference evidence="3 4" key="1">
    <citation type="submission" date="2018-10" db="EMBL/GenBank/DDBJ databases">
        <title>Pan-genome distribution and transcriptional activeness of fungal secondary metabolism genes in Aspergillus section Fumigati.</title>
        <authorList>
            <person name="Takahashi H."/>
            <person name="Umemura M."/>
            <person name="Ninomiya A."/>
            <person name="Kusuya Y."/>
            <person name="Urayama S."/>
            <person name="Shimizu M."/>
            <person name="Watanabe A."/>
            <person name="Kamei K."/>
            <person name="Yaguchi T."/>
            <person name="Hagiwara D."/>
        </authorList>
    </citation>
    <scope>NUCLEOTIDE SEQUENCE [LARGE SCALE GENOMIC DNA]</scope>
    <source>
        <strain evidence="3 4">IFM 55266</strain>
    </source>
</reference>
<organism evidence="3 4">
    <name type="scientific">Aspergillus pseudoviridinutans</name>
    <dbReference type="NCBI Taxonomy" id="1517512"/>
    <lineage>
        <taxon>Eukaryota</taxon>
        <taxon>Fungi</taxon>
        <taxon>Dikarya</taxon>
        <taxon>Ascomycota</taxon>
        <taxon>Pezizomycotina</taxon>
        <taxon>Eurotiomycetes</taxon>
        <taxon>Eurotiomycetidae</taxon>
        <taxon>Eurotiales</taxon>
        <taxon>Aspergillaceae</taxon>
        <taxon>Aspergillus</taxon>
        <taxon>Aspergillus subgen. Fumigati</taxon>
    </lineage>
</organism>
<dbReference type="RefSeq" id="XP_043153529.1">
    <property type="nucleotide sequence ID" value="XM_043297594.1"/>
</dbReference>
<dbReference type="InterPro" id="IPR009836">
    <property type="entry name" value="GRDP-like"/>
</dbReference>
<dbReference type="Pfam" id="PF07173">
    <property type="entry name" value="GRDP-like"/>
    <property type="match status" value="1"/>
</dbReference>
<dbReference type="PANTHER" id="PTHR34365:SF7">
    <property type="entry name" value="GLYCINE-RICH DOMAIN-CONTAINING PROTEIN 1"/>
    <property type="match status" value="1"/>
</dbReference>
<keyword evidence="2" id="KW-0472">Membrane</keyword>
<dbReference type="GeneID" id="66999910"/>
<name>A0A9P3B1W6_9EURO</name>
<evidence type="ECO:0000313" key="4">
    <source>
        <dbReference type="Proteomes" id="UP001043456"/>
    </source>
</evidence>
<proteinExistence type="predicted"/>
<feature type="compositionally biased region" description="Basic residues" evidence="1">
    <location>
        <begin position="623"/>
        <end position="634"/>
    </location>
</feature>
<keyword evidence="2" id="KW-0812">Transmembrane</keyword>
<protein>
    <recommendedName>
        <fullName evidence="5">Alpha-ketoglutarate-dependent sulfonate dioxygenase</fullName>
    </recommendedName>
</protein>
<feature type="compositionally biased region" description="Basic and acidic residues" evidence="1">
    <location>
        <begin position="8"/>
        <end position="20"/>
    </location>
</feature>
<dbReference type="OrthoDB" id="2684236at2759"/>
<feature type="transmembrane region" description="Helical" evidence="2">
    <location>
        <begin position="754"/>
        <end position="782"/>
    </location>
</feature>
<feature type="region of interest" description="Disordered" evidence="1">
    <location>
        <begin position="1"/>
        <end position="44"/>
    </location>
</feature>
<sequence length="815" mass="93176">MTITQELVKGKAADDADRPSTEQPPGYDQIDEQPSTIPPLNLSYNAGPPVSTTVTRDQCVVHLKFLAALADLRDSVAGNDGLFGLHDPPQSEFPEHSDEVRARIREKRWAIYTARAVDRYTKWWERGIPSDKPCPRLKDLEHETYDRITQDNHLLSWSKDSLPPLDVLMVWHAHMLNPRAFLEDCIRSGKMSLWAGGFPWETINDCIDNRTLEYEAGDRARFSFNVVTRREWDNLHDPPEKLVECPACENTVSVPWTRGRISLPIQTAFDKFDGYADKNFNVKCSKCGSTIDHELLRVQKFRTDVVDWLKEKVPMPGTLYNLRGVPESIKKSRTSPHSTFPNRFIEALGNYLLDYTDARQARCITVSQLRDELESKLKDWRIMRLANNGRRQREDGIAFRRMMSHYWNNTGPFALDLVGAVIRQGTFVQKMDHIDWLHSPTVMTTMDRLIRKYHVFFHIMASYQRRMAVPTLDVDLAWHTHQLAPQRYFEYSVYHTKLHTRTATFIDHDDKIDENRLSDGFEWTSKIYRKLTDGEIYSECTCWYCEAIRAPDLRSGPFVSSTAAKARGAAANLHDRQDISSDPEKNPHISAHNAVRAETKDKVLGIDPRRIQAMKLRHNYEKARRRAEKRNRKLGKADDPKRRSSSSAADANMYAVPMVWGFPVVVPYYGPYMCDPCEPMGTVVQAHVVAVLRLEAAVAWEGHAVEDVAAAEEEDVVVVVEEEEGEGVEGEEAEVDVEVEAVAETILYIPCASLLLRFLMIMTAQLLIICSLNACSVAPVVYSHIHKSAQNCQNHRIAFRNESRDSVSWVSKYRA</sequence>
<evidence type="ECO:0000313" key="3">
    <source>
        <dbReference type="EMBL" id="GIJ82782.1"/>
    </source>
</evidence>
<evidence type="ECO:0008006" key="5">
    <source>
        <dbReference type="Google" id="ProtNLM"/>
    </source>
</evidence>
<keyword evidence="4" id="KW-1185">Reference proteome</keyword>
<accession>A0A9P3B1W6</accession>
<gene>
    <name evidence="3" type="ORF">Asppvi_001297</name>
</gene>
<comment type="caution">
    <text evidence="3">The sequence shown here is derived from an EMBL/GenBank/DDBJ whole genome shotgun (WGS) entry which is preliminary data.</text>
</comment>
<dbReference type="AlphaFoldDB" id="A0A9P3B1W6"/>
<dbReference type="PANTHER" id="PTHR34365">
    <property type="entry name" value="ENOLASE (DUF1399)"/>
    <property type="match status" value="1"/>
</dbReference>
<evidence type="ECO:0000256" key="1">
    <source>
        <dbReference type="SAM" id="MobiDB-lite"/>
    </source>
</evidence>